<keyword evidence="1" id="KW-0808">Transferase</keyword>
<keyword evidence="3" id="KW-1185">Reference proteome</keyword>
<accession>A0ABP5UZC2</accession>
<comment type="caution">
    <text evidence="2">The sequence shown here is derived from an EMBL/GenBank/DDBJ whole genome shotgun (WGS) entry which is preliminary data.</text>
</comment>
<evidence type="ECO:0000313" key="2">
    <source>
        <dbReference type="EMBL" id="GAA2391025.1"/>
    </source>
</evidence>
<dbReference type="EMBL" id="BAAARB010000024">
    <property type="protein sequence ID" value="GAA2391025.1"/>
    <property type="molecule type" value="Genomic_DNA"/>
</dbReference>
<dbReference type="SUPFAM" id="SSF110921">
    <property type="entry name" value="2-isopropylmalate synthase LeuA, allosteric (dimerisation) domain"/>
    <property type="match status" value="1"/>
</dbReference>
<organism evidence="2 3">
    <name type="scientific">Gordonia cholesterolivorans</name>
    <dbReference type="NCBI Taxonomy" id="559625"/>
    <lineage>
        <taxon>Bacteria</taxon>
        <taxon>Bacillati</taxon>
        <taxon>Actinomycetota</taxon>
        <taxon>Actinomycetes</taxon>
        <taxon>Mycobacteriales</taxon>
        <taxon>Gordoniaceae</taxon>
        <taxon>Gordonia</taxon>
    </lineage>
</organism>
<dbReference type="Proteomes" id="UP001501170">
    <property type="component" value="Unassembled WGS sequence"/>
</dbReference>
<gene>
    <name evidence="2" type="ORF">GCM10009855_33750</name>
</gene>
<evidence type="ECO:0000313" key="3">
    <source>
        <dbReference type="Proteomes" id="UP001501170"/>
    </source>
</evidence>
<proteinExistence type="predicted"/>
<protein>
    <recommendedName>
        <fullName evidence="4">2-isopropylmalate synthase LeuA allosteric (dimerisation) domain-containing protein</fullName>
    </recommendedName>
</protein>
<evidence type="ECO:0000256" key="1">
    <source>
        <dbReference type="ARBA" id="ARBA00022679"/>
    </source>
</evidence>
<sequence>MRSIQILPTSCTRNGYDRPQQSRSSRRLPNWFPREAADMTTSSFDQTYAPAGDIALEAITIEPGRGDTVTCRARINLGRRCHDVSATAVGAIGAMTEVLYALGAGVEIVSLYQHQEDGETVTYLLCERDLHRSWSYGRGRTGDEATINALIAGANQLA</sequence>
<name>A0ABP5UZC2_9ACTN</name>
<dbReference type="Gene3D" id="3.30.160.270">
    <property type="match status" value="1"/>
</dbReference>
<dbReference type="InterPro" id="IPR036230">
    <property type="entry name" value="LeuA_allosteric_dom_sf"/>
</dbReference>
<reference evidence="3" key="1">
    <citation type="journal article" date="2019" name="Int. J. Syst. Evol. Microbiol.">
        <title>The Global Catalogue of Microorganisms (GCM) 10K type strain sequencing project: providing services to taxonomists for standard genome sequencing and annotation.</title>
        <authorList>
            <consortium name="The Broad Institute Genomics Platform"/>
            <consortium name="The Broad Institute Genome Sequencing Center for Infectious Disease"/>
            <person name="Wu L."/>
            <person name="Ma J."/>
        </authorList>
    </citation>
    <scope>NUCLEOTIDE SEQUENCE [LARGE SCALE GENOMIC DNA]</scope>
    <source>
        <strain evidence="3">JCM 16227</strain>
    </source>
</reference>
<evidence type="ECO:0008006" key="4">
    <source>
        <dbReference type="Google" id="ProtNLM"/>
    </source>
</evidence>